<comment type="caution">
    <text evidence="3">The sequence shown here is derived from an EMBL/GenBank/DDBJ whole genome shotgun (WGS) entry which is preliminary data.</text>
</comment>
<protein>
    <submittedName>
        <fullName evidence="3">Transferase</fullName>
    </submittedName>
</protein>
<dbReference type="PANTHER" id="PTHR11183">
    <property type="entry name" value="GLYCOGENIN SUBFAMILY MEMBER"/>
    <property type="match status" value="1"/>
</dbReference>
<organism evidence="3 4">
    <name type="scientific">Didymella rabiei</name>
    <name type="common">Chickpea ascochyta blight fungus</name>
    <name type="synonym">Mycosphaerella rabiei</name>
    <dbReference type="NCBI Taxonomy" id="5454"/>
    <lineage>
        <taxon>Eukaryota</taxon>
        <taxon>Fungi</taxon>
        <taxon>Dikarya</taxon>
        <taxon>Ascomycota</taxon>
        <taxon>Pezizomycotina</taxon>
        <taxon>Dothideomycetes</taxon>
        <taxon>Pleosporomycetidae</taxon>
        <taxon>Pleosporales</taxon>
        <taxon>Pleosporineae</taxon>
        <taxon>Didymellaceae</taxon>
        <taxon>Ascochyta</taxon>
    </lineage>
</organism>
<dbReference type="OrthoDB" id="2014201at2759"/>
<proteinExistence type="predicted"/>
<reference evidence="3 4" key="1">
    <citation type="journal article" date="2016" name="Sci. Rep.">
        <title>Draft genome sequencing and secretome analysis of fungal phytopathogen Ascochyta rabiei provides insight into the necrotrophic effector repertoire.</title>
        <authorList>
            <person name="Verma S."/>
            <person name="Gazara R.K."/>
            <person name="Nizam S."/>
            <person name="Parween S."/>
            <person name="Chattopadhyay D."/>
            <person name="Verma P.K."/>
        </authorList>
    </citation>
    <scope>NUCLEOTIDE SEQUENCE [LARGE SCALE GENOMIC DNA]</scope>
    <source>
        <strain evidence="3 4">ArDII</strain>
    </source>
</reference>
<dbReference type="InterPro" id="IPR050587">
    <property type="entry name" value="GNT1/Glycosyltrans_8"/>
</dbReference>
<dbReference type="Gene3D" id="3.90.550.10">
    <property type="entry name" value="Spore Coat Polysaccharide Biosynthesis Protein SpsA, Chain A"/>
    <property type="match status" value="1"/>
</dbReference>
<evidence type="ECO:0000313" key="4">
    <source>
        <dbReference type="Proteomes" id="UP000076837"/>
    </source>
</evidence>
<gene>
    <name evidence="3" type="ORF">ST47_g8657</name>
</gene>
<keyword evidence="3" id="KW-0808">Transferase</keyword>
<name>A0A162YSZ0_DIDRA</name>
<dbReference type="SUPFAM" id="SSF53448">
    <property type="entry name" value="Nucleotide-diphospho-sugar transferases"/>
    <property type="match status" value="1"/>
</dbReference>
<dbReference type="InterPro" id="IPR029044">
    <property type="entry name" value="Nucleotide-diphossugar_trans"/>
</dbReference>
<dbReference type="EMBL" id="JYNV01000284">
    <property type="protein sequence ID" value="KZM20210.1"/>
    <property type="molecule type" value="Genomic_DNA"/>
</dbReference>
<feature type="region of interest" description="Disordered" evidence="1">
    <location>
        <begin position="42"/>
        <end position="115"/>
    </location>
</feature>
<evidence type="ECO:0000256" key="1">
    <source>
        <dbReference type="SAM" id="MobiDB-lite"/>
    </source>
</evidence>
<keyword evidence="4" id="KW-1185">Reference proteome</keyword>
<sequence>MKRQRHILVATVLLLALVYFFTQHGFSPLNAGPGKLRTEISSDVQQAQDLPKPDSSHEGDRSRLEPLSHDAPGSGNLPPTSDIPPSRNAPSVPASGDIPSPTTESPGTPPPLIDIDFQKDLNIDLPVDIFNSLGGYKPHNYIPDGDGTYAYATFMASRNPSIKDPYYLAIHSLIYRILWSPRSKTSKHPFIVFVGDFVSPSQRRLLAGAGAIVRELAPLPWNPADPDVLERWKDLFAKLHMWNATDFSRVLFLDADAFPIAPIDAMFDKTKPGSCIESKLQLDDFLMPAREPVCEPYIFAGVPADPHSVFDANVNVGSMVFTPNSKLHQRLLQNYLKFDKYNVKMAEQAFLNWQFGINSAYPPGLLDREYGAFFPNEEEHKRLRVVHEKIWAAERGWMKDEWEGTWREMLDFYRSEEFKTLRKTDGEVGS</sequence>
<evidence type="ECO:0000313" key="3">
    <source>
        <dbReference type="EMBL" id="KZM20210.1"/>
    </source>
</evidence>
<evidence type="ECO:0000256" key="2">
    <source>
        <dbReference type="SAM" id="SignalP"/>
    </source>
</evidence>
<feature type="signal peptide" evidence="2">
    <location>
        <begin position="1"/>
        <end position="20"/>
    </location>
</feature>
<dbReference type="STRING" id="5454.A0A162YSZ0"/>
<dbReference type="Proteomes" id="UP000076837">
    <property type="component" value="Unassembled WGS sequence"/>
</dbReference>
<feature type="chain" id="PRO_5043949245" evidence="2">
    <location>
        <begin position="21"/>
        <end position="430"/>
    </location>
</feature>
<keyword evidence="2" id="KW-0732">Signal</keyword>
<accession>A0A162YSZ0</accession>
<feature type="compositionally biased region" description="Basic and acidic residues" evidence="1">
    <location>
        <begin position="51"/>
        <end position="68"/>
    </location>
</feature>
<dbReference type="AlphaFoldDB" id="A0A162YSZ0"/>
<dbReference type="GO" id="GO:0016740">
    <property type="term" value="F:transferase activity"/>
    <property type="evidence" value="ECO:0007669"/>
    <property type="project" value="UniProtKB-KW"/>
</dbReference>